<dbReference type="GO" id="GO:0061665">
    <property type="term" value="F:SUMO ligase activity"/>
    <property type="evidence" value="ECO:0007669"/>
    <property type="project" value="TreeGrafter"/>
</dbReference>
<dbReference type="PANTHER" id="PTHR10782:SF4">
    <property type="entry name" value="TONALLI, ISOFORM E"/>
    <property type="match status" value="1"/>
</dbReference>
<dbReference type="PROSITE" id="PS51044">
    <property type="entry name" value="ZF_SP_RING"/>
    <property type="match status" value="1"/>
</dbReference>
<dbReference type="EMBL" id="CAJJDN010000117">
    <property type="protein sequence ID" value="CAD8118330.1"/>
    <property type="molecule type" value="Genomic_DNA"/>
</dbReference>
<evidence type="ECO:0000313" key="6">
    <source>
        <dbReference type="EMBL" id="CAD8118330.1"/>
    </source>
</evidence>
<feature type="domain" description="SP-RING-type" evidence="5">
    <location>
        <begin position="219"/>
        <end position="307"/>
    </location>
</feature>
<keyword evidence="3" id="KW-0862">Zinc</keyword>
<evidence type="ECO:0000256" key="2">
    <source>
        <dbReference type="ARBA" id="ARBA00022771"/>
    </source>
</evidence>
<reference evidence="6" key="1">
    <citation type="submission" date="2021-01" db="EMBL/GenBank/DDBJ databases">
        <authorList>
            <consortium name="Genoscope - CEA"/>
            <person name="William W."/>
        </authorList>
    </citation>
    <scope>NUCLEOTIDE SEQUENCE</scope>
</reference>
<dbReference type="GO" id="GO:0008270">
    <property type="term" value="F:zinc ion binding"/>
    <property type="evidence" value="ECO:0007669"/>
    <property type="project" value="UniProtKB-KW"/>
</dbReference>
<dbReference type="GO" id="GO:0000785">
    <property type="term" value="C:chromatin"/>
    <property type="evidence" value="ECO:0007669"/>
    <property type="project" value="TreeGrafter"/>
</dbReference>
<keyword evidence="7" id="KW-1185">Reference proteome</keyword>
<evidence type="ECO:0000256" key="4">
    <source>
        <dbReference type="PROSITE-ProRule" id="PRU00452"/>
    </source>
</evidence>
<dbReference type="PANTHER" id="PTHR10782">
    <property type="entry name" value="ZINC FINGER MIZ DOMAIN-CONTAINING PROTEIN"/>
    <property type="match status" value="1"/>
</dbReference>
<evidence type="ECO:0000256" key="1">
    <source>
        <dbReference type="ARBA" id="ARBA00022723"/>
    </source>
</evidence>
<dbReference type="GO" id="GO:0016925">
    <property type="term" value="P:protein sumoylation"/>
    <property type="evidence" value="ECO:0007669"/>
    <property type="project" value="TreeGrafter"/>
</dbReference>
<dbReference type="OrthoDB" id="293261at2759"/>
<sequence>MQKQCYCEQQNSLDSFICIICKSQNHWPCYDYQITDKQPLQQKCLDCIFQASNPFKQIEHYVRFNNKNNKIFKIGNTVKEQSFSFTFEVNKYFDEIKKNNIILSIFCIKIKEPKQLFAWPSNNIEICINEKHQIKYDENDFAHVSFAQIVAGQNHIQLIFKDKNEFNSLFGIVLIKKIEWHQIKQKIMDADKDQIEQIITSQKMFYFNKINKPIENQETLNDVYINSDVSINLIDPLTYQQLQIPVRGKNCQHLNCFDLNSFLIFYSQSIKSRWACPYCHLTTTIDQLQIDYVQLRLLQDIKIDHPNIYYEFQRVNINEKFQYQIYPELQNKEIKSKQLLLNSPNLSQLIKINKKAFSCENNQIIIDLFELQKRNNYTSSYITLKSARKLIHKIKQKDLLKNINRNSTELVNYFCNLFDLKNYDTMTIFDNQIDLQFLQSQQDFELICKVFYEKTLSGLFIHFIRQANSSIKILSQAILSLCFQFKLKLKSIYQKKMLELFLAASYDKNERTSLGQNFKRICSFCKVNSDDYLNHIIQLSQNFKTIFFNFNNSGFFIVRNCINLSHIFEQDFNYNKTKDEQNIYDTTIKTIKEIYSIQMIKENSFVVDILSLILYLLYKKENKLYENIFNEFNDYNLGNVKNKFKNLQYQNDFCYL</sequence>
<evidence type="ECO:0000313" key="7">
    <source>
        <dbReference type="Proteomes" id="UP000692954"/>
    </source>
</evidence>
<proteinExistence type="predicted"/>
<dbReference type="AlphaFoldDB" id="A0A8S1QV34"/>
<dbReference type="Proteomes" id="UP000692954">
    <property type="component" value="Unassembled WGS sequence"/>
</dbReference>
<evidence type="ECO:0000256" key="3">
    <source>
        <dbReference type="ARBA" id="ARBA00022833"/>
    </source>
</evidence>
<dbReference type="CDD" id="cd16650">
    <property type="entry name" value="SP-RING_PIAS-like"/>
    <property type="match status" value="1"/>
</dbReference>
<dbReference type="Pfam" id="PF02891">
    <property type="entry name" value="zf-MIZ"/>
    <property type="match status" value="1"/>
</dbReference>
<evidence type="ECO:0000259" key="5">
    <source>
        <dbReference type="PROSITE" id="PS51044"/>
    </source>
</evidence>
<accession>A0A8S1QV34</accession>
<dbReference type="InterPro" id="IPR004181">
    <property type="entry name" value="Znf_MIZ"/>
</dbReference>
<keyword evidence="1" id="KW-0479">Metal-binding</keyword>
<protein>
    <recommendedName>
        <fullName evidence="5">SP-RING-type domain-containing protein</fullName>
    </recommendedName>
</protein>
<keyword evidence="2 4" id="KW-0863">Zinc-finger</keyword>
<comment type="caution">
    <text evidence="6">The sequence shown here is derived from an EMBL/GenBank/DDBJ whole genome shotgun (WGS) entry which is preliminary data.</text>
</comment>
<organism evidence="6 7">
    <name type="scientific">Paramecium sonneborni</name>
    <dbReference type="NCBI Taxonomy" id="65129"/>
    <lineage>
        <taxon>Eukaryota</taxon>
        <taxon>Sar</taxon>
        <taxon>Alveolata</taxon>
        <taxon>Ciliophora</taxon>
        <taxon>Intramacronucleata</taxon>
        <taxon>Oligohymenophorea</taxon>
        <taxon>Peniculida</taxon>
        <taxon>Parameciidae</taxon>
        <taxon>Paramecium</taxon>
    </lineage>
</organism>
<gene>
    <name evidence="6" type="ORF">PSON_ATCC_30995.1.T1170014</name>
</gene>
<name>A0A8S1QV34_9CILI</name>